<dbReference type="SUPFAM" id="SSF48371">
    <property type="entry name" value="ARM repeat"/>
    <property type="match status" value="1"/>
</dbReference>
<feature type="compositionally biased region" description="Basic and acidic residues" evidence="1">
    <location>
        <begin position="45"/>
        <end position="58"/>
    </location>
</feature>
<dbReference type="KEGG" id="talb:FTW19_23490"/>
<protein>
    <submittedName>
        <fullName evidence="3">HEAT repeat domain-containing protein</fullName>
    </submittedName>
</protein>
<accession>A0A5B9EKT5</accession>
<reference evidence="3 4" key="1">
    <citation type="submission" date="2019-08" db="EMBL/GenBank/DDBJ databases">
        <title>Complete genome sequence of Terriglobus albidus strain ORNL.</title>
        <authorList>
            <person name="Podar M."/>
        </authorList>
    </citation>
    <scope>NUCLEOTIDE SEQUENCE [LARGE SCALE GENOMIC DNA]</scope>
    <source>
        <strain evidence="3 4">ORNL</strain>
    </source>
</reference>
<dbReference type="AlphaFoldDB" id="A0A5B9EKT5"/>
<name>A0A5B9EKT5_9BACT</name>
<evidence type="ECO:0000313" key="4">
    <source>
        <dbReference type="Proteomes" id="UP000321820"/>
    </source>
</evidence>
<gene>
    <name evidence="3" type="ORF">FTW19_23490</name>
</gene>
<dbReference type="RefSeq" id="WP_147649994.1">
    <property type="nucleotide sequence ID" value="NZ_CP042806.1"/>
</dbReference>
<feature type="region of interest" description="Disordered" evidence="1">
    <location>
        <begin position="33"/>
        <end position="61"/>
    </location>
</feature>
<dbReference type="EMBL" id="CP042806">
    <property type="protein sequence ID" value="QEE30696.1"/>
    <property type="molecule type" value="Genomic_DNA"/>
</dbReference>
<evidence type="ECO:0000313" key="3">
    <source>
        <dbReference type="EMBL" id="QEE30696.1"/>
    </source>
</evidence>
<organism evidence="3 4">
    <name type="scientific">Terriglobus albidus</name>
    <dbReference type="NCBI Taxonomy" id="1592106"/>
    <lineage>
        <taxon>Bacteria</taxon>
        <taxon>Pseudomonadati</taxon>
        <taxon>Acidobacteriota</taxon>
        <taxon>Terriglobia</taxon>
        <taxon>Terriglobales</taxon>
        <taxon>Acidobacteriaceae</taxon>
        <taxon>Terriglobus</taxon>
    </lineage>
</organism>
<feature type="compositionally biased region" description="Low complexity" evidence="1">
    <location>
        <begin position="33"/>
        <end position="44"/>
    </location>
</feature>
<proteinExistence type="predicted"/>
<dbReference type="InterPro" id="IPR016024">
    <property type="entry name" value="ARM-type_fold"/>
</dbReference>
<dbReference type="InterPro" id="IPR011989">
    <property type="entry name" value="ARM-like"/>
</dbReference>
<dbReference type="Gene3D" id="1.25.10.10">
    <property type="entry name" value="Leucine-rich Repeat Variant"/>
    <property type="match status" value="1"/>
</dbReference>
<sequence length="266" mass="28787">MYRSVKSSRPRWGSSWLRWFGIFVAFTATAKTQTASPQAPAATTSEHRTPKSSREALQERGVGVDPDSLMKALSHSDPEVRRLAAMRLGTDNVRSATPALKSALQKETDSGVTLSMMGSLFRLAPRSGESYVAGLCQDPALGIQVNLAVANALTTLDVAQAARACAPTLEAWVTKNSPNPDDAANALTALASLQSKLDEETVVRLRKLSIGFLAGQEFGRRIAAIEWLSRDRSAEAQKALEQAMDTEKDPALRDLMKHIVNSRPAK</sequence>
<keyword evidence="2" id="KW-0732">Signal</keyword>
<feature type="signal peptide" evidence="2">
    <location>
        <begin position="1"/>
        <end position="30"/>
    </location>
</feature>
<feature type="chain" id="PRO_5022753157" evidence="2">
    <location>
        <begin position="31"/>
        <end position="266"/>
    </location>
</feature>
<evidence type="ECO:0000256" key="1">
    <source>
        <dbReference type="SAM" id="MobiDB-lite"/>
    </source>
</evidence>
<dbReference type="Proteomes" id="UP000321820">
    <property type="component" value="Chromosome"/>
</dbReference>
<evidence type="ECO:0000256" key="2">
    <source>
        <dbReference type="SAM" id="SignalP"/>
    </source>
</evidence>
<keyword evidence="4" id="KW-1185">Reference proteome</keyword>